<evidence type="ECO:0000313" key="2">
    <source>
        <dbReference type="Proteomes" id="UP000789405"/>
    </source>
</evidence>
<organism evidence="1 2">
    <name type="scientific">Dentiscutata erythropus</name>
    <dbReference type="NCBI Taxonomy" id="1348616"/>
    <lineage>
        <taxon>Eukaryota</taxon>
        <taxon>Fungi</taxon>
        <taxon>Fungi incertae sedis</taxon>
        <taxon>Mucoromycota</taxon>
        <taxon>Glomeromycotina</taxon>
        <taxon>Glomeromycetes</taxon>
        <taxon>Diversisporales</taxon>
        <taxon>Gigasporaceae</taxon>
        <taxon>Dentiscutata</taxon>
    </lineage>
</organism>
<sequence length="45" mass="5224">NVFRLENSVNCQPLNILSIQEELIIRHEDSSDGEETNFEADLDYL</sequence>
<proteinExistence type="predicted"/>
<keyword evidence="2" id="KW-1185">Reference proteome</keyword>
<dbReference type="Proteomes" id="UP000789405">
    <property type="component" value="Unassembled WGS sequence"/>
</dbReference>
<name>A0A9N9JRI8_9GLOM</name>
<feature type="non-terminal residue" evidence="1">
    <location>
        <position position="45"/>
    </location>
</feature>
<dbReference type="AlphaFoldDB" id="A0A9N9JRI8"/>
<feature type="non-terminal residue" evidence="1">
    <location>
        <position position="1"/>
    </location>
</feature>
<reference evidence="1" key="1">
    <citation type="submission" date="2021-06" db="EMBL/GenBank/DDBJ databases">
        <authorList>
            <person name="Kallberg Y."/>
            <person name="Tangrot J."/>
            <person name="Rosling A."/>
        </authorList>
    </citation>
    <scope>NUCLEOTIDE SEQUENCE</scope>
    <source>
        <strain evidence="1">MA453B</strain>
    </source>
</reference>
<accession>A0A9N9JRI8</accession>
<gene>
    <name evidence="1" type="ORF">DERYTH_LOCUS21945</name>
</gene>
<evidence type="ECO:0000313" key="1">
    <source>
        <dbReference type="EMBL" id="CAG8793770.1"/>
    </source>
</evidence>
<protein>
    <submittedName>
        <fullName evidence="1">23774_t:CDS:1</fullName>
    </submittedName>
</protein>
<comment type="caution">
    <text evidence="1">The sequence shown here is derived from an EMBL/GenBank/DDBJ whole genome shotgun (WGS) entry which is preliminary data.</text>
</comment>
<dbReference type="EMBL" id="CAJVPY010029109">
    <property type="protein sequence ID" value="CAG8793770.1"/>
    <property type="molecule type" value="Genomic_DNA"/>
</dbReference>